<name>A0A1V6RNK2_9EURO</name>
<dbReference type="PROSITE" id="PS00518">
    <property type="entry name" value="ZF_RING_1"/>
    <property type="match status" value="1"/>
</dbReference>
<organism evidence="4 5">
    <name type="scientific">Penicillium solitum</name>
    <dbReference type="NCBI Taxonomy" id="60172"/>
    <lineage>
        <taxon>Eukaryota</taxon>
        <taxon>Fungi</taxon>
        <taxon>Dikarya</taxon>
        <taxon>Ascomycota</taxon>
        <taxon>Pezizomycotina</taxon>
        <taxon>Eurotiomycetes</taxon>
        <taxon>Eurotiomycetidae</taxon>
        <taxon>Eurotiales</taxon>
        <taxon>Aspergillaceae</taxon>
        <taxon>Penicillium</taxon>
    </lineage>
</organism>
<dbReference type="Gene3D" id="3.30.40.10">
    <property type="entry name" value="Zinc/RING finger domain, C3HC4 (zinc finger)"/>
    <property type="match status" value="1"/>
</dbReference>
<dbReference type="GO" id="GO:0008270">
    <property type="term" value="F:zinc ion binding"/>
    <property type="evidence" value="ECO:0007669"/>
    <property type="project" value="UniProtKB-KW"/>
</dbReference>
<dbReference type="AlphaFoldDB" id="A0A1V6RNK2"/>
<protein>
    <recommendedName>
        <fullName evidence="6">RING-type domain-containing protein</fullName>
    </recommendedName>
</protein>
<keyword evidence="1" id="KW-0479">Metal-binding</keyword>
<keyword evidence="2" id="KW-0863">Zinc-finger</keyword>
<dbReference type="EMBL" id="MDYO01000001">
    <property type="protein sequence ID" value="OQE03196.1"/>
    <property type="molecule type" value="Genomic_DNA"/>
</dbReference>
<reference evidence="5" key="1">
    <citation type="journal article" date="2017" name="Nat. Microbiol.">
        <title>Global analysis of biosynthetic gene clusters reveals vast potential of secondary metabolite production in Penicillium species.</title>
        <authorList>
            <person name="Nielsen J.C."/>
            <person name="Grijseels S."/>
            <person name="Prigent S."/>
            <person name="Ji B."/>
            <person name="Dainat J."/>
            <person name="Nielsen K.F."/>
            <person name="Frisvad J.C."/>
            <person name="Workman M."/>
            <person name="Nielsen J."/>
        </authorList>
    </citation>
    <scope>NUCLEOTIDE SEQUENCE [LARGE SCALE GENOMIC DNA]</scope>
    <source>
        <strain evidence="5">IBT 29525</strain>
    </source>
</reference>
<comment type="caution">
    <text evidence="4">The sequence shown here is derived from an EMBL/GenBank/DDBJ whole genome shotgun (WGS) entry which is preliminary data.</text>
</comment>
<dbReference type="STRING" id="60172.A0A1V6RNK2"/>
<evidence type="ECO:0000313" key="5">
    <source>
        <dbReference type="Proteomes" id="UP000191612"/>
    </source>
</evidence>
<dbReference type="InterPro" id="IPR013083">
    <property type="entry name" value="Znf_RING/FYVE/PHD"/>
</dbReference>
<dbReference type="Proteomes" id="UP000191612">
    <property type="component" value="Unassembled WGS sequence"/>
</dbReference>
<sequence length="238" mass="26636">MDKDTPPNTRSLILELLLEDVKDKIDKFEAQLLLKDTNQLAGRPEELEPDREVALLIWKSELERQRVILSDFQLATALSLGKEAEEIPLPKETKTFATFISTAIQKLVHSLKSIMRSITILSPAESSQPETCTSCGEDCSEIFKTQCSHFYCKNCLIRMVTKSLEDESLFPPQCCHKPIEGSDMKQMIGPALVQEQKKRATELSDPDRTYFVFAEPSGVTSAARSGKIATVKCRPNGI</sequence>
<gene>
    <name evidence="4" type="ORF">PENSOL_c001G06098</name>
</gene>
<accession>A0A1V6RNK2</accession>
<evidence type="ECO:0000313" key="4">
    <source>
        <dbReference type="EMBL" id="OQE03196.1"/>
    </source>
</evidence>
<dbReference type="SUPFAM" id="SSF57850">
    <property type="entry name" value="RING/U-box"/>
    <property type="match status" value="1"/>
</dbReference>
<evidence type="ECO:0000256" key="2">
    <source>
        <dbReference type="ARBA" id="ARBA00022771"/>
    </source>
</evidence>
<keyword evidence="3" id="KW-0862">Zinc</keyword>
<evidence type="ECO:0000256" key="1">
    <source>
        <dbReference type="ARBA" id="ARBA00022723"/>
    </source>
</evidence>
<evidence type="ECO:0000256" key="3">
    <source>
        <dbReference type="ARBA" id="ARBA00022833"/>
    </source>
</evidence>
<evidence type="ECO:0008006" key="6">
    <source>
        <dbReference type="Google" id="ProtNLM"/>
    </source>
</evidence>
<dbReference type="InterPro" id="IPR017907">
    <property type="entry name" value="Znf_RING_CS"/>
</dbReference>
<proteinExistence type="predicted"/>
<keyword evidence="5" id="KW-1185">Reference proteome</keyword>